<dbReference type="InterPro" id="IPR016454">
    <property type="entry name" value="Cysteine_dSase"/>
</dbReference>
<accession>A0A1R4AZY3</accession>
<dbReference type="PIRSF" id="PIRSF005572">
    <property type="entry name" value="NifS"/>
    <property type="match status" value="1"/>
</dbReference>
<dbReference type="InterPro" id="IPR010970">
    <property type="entry name" value="Cys_dSase_SufS"/>
</dbReference>
<comment type="catalytic activity">
    <reaction evidence="6 8">
        <text>(sulfur carrier)-H + L-cysteine = (sulfur carrier)-SH + L-alanine</text>
        <dbReference type="Rhea" id="RHEA:43892"/>
        <dbReference type="Rhea" id="RHEA-COMP:14737"/>
        <dbReference type="Rhea" id="RHEA-COMP:14739"/>
        <dbReference type="ChEBI" id="CHEBI:29917"/>
        <dbReference type="ChEBI" id="CHEBI:35235"/>
        <dbReference type="ChEBI" id="CHEBI:57972"/>
        <dbReference type="ChEBI" id="CHEBI:64428"/>
        <dbReference type="EC" id="2.8.1.7"/>
    </reaction>
</comment>
<dbReference type="Gene3D" id="3.90.1150.10">
    <property type="entry name" value="Aspartate Aminotransferase, domain 1"/>
    <property type="match status" value="1"/>
</dbReference>
<dbReference type="Pfam" id="PF00266">
    <property type="entry name" value="Aminotran_5"/>
    <property type="match status" value="1"/>
</dbReference>
<gene>
    <name evidence="10" type="primary">sufS</name>
    <name evidence="10" type="ORF">VPAL9027_00108</name>
</gene>
<dbReference type="PANTHER" id="PTHR43586">
    <property type="entry name" value="CYSTEINE DESULFURASE"/>
    <property type="match status" value="1"/>
</dbReference>
<evidence type="ECO:0000256" key="4">
    <source>
        <dbReference type="ARBA" id="ARBA00022679"/>
    </source>
</evidence>
<evidence type="ECO:0000313" key="10">
    <source>
        <dbReference type="EMBL" id="SJL82197.1"/>
    </source>
</evidence>
<evidence type="ECO:0000256" key="2">
    <source>
        <dbReference type="ARBA" id="ARBA00002824"/>
    </source>
</evidence>
<dbReference type="STRING" id="1918946.VPAL9027_00108"/>
<keyword evidence="4 8" id="KW-0808">Transferase</keyword>
<dbReference type="InterPro" id="IPR015422">
    <property type="entry name" value="PyrdxlP-dep_Trfase_small"/>
</dbReference>
<dbReference type="InterPro" id="IPR000192">
    <property type="entry name" value="Aminotrans_V_dom"/>
</dbReference>
<dbReference type="GO" id="GO:0006534">
    <property type="term" value="P:cysteine metabolic process"/>
    <property type="evidence" value="ECO:0007669"/>
    <property type="project" value="UniProtKB-UniRule"/>
</dbReference>
<name>A0A1R4AZY3_9VIBR</name>
<evidence type="ECO:0000256" key="1">
    <source>
        <dbReference type="ARBA" id="ARBA00001933"/>
    </source>
</evidence>
<evidence type="ECO:0000256" key="5">
    <source>
        <dbReference type="ARBA" id="ARBA00022898"/>
    </source>
</evidence>
<evidence type="ECO:0000256" key="3">
    <source>
        <dbReference type="ARBA" id="ARBA00010447"/>
    </source>
</evidence>
<dbReference type="SUPFAM" id="SSF53383">
    <property type="entry name" value="PLP-dependent transferases"/>
    <property type="match status" value="1"/>
</dbReference>
<comment type="similarity">
    <text evidence="3 8">Belongs to the class-V pyridoxal-phosphate-dependent aminotransferase family. Csd subfamily.</text>
</comment>
<dbReference type="InterPro" id="IPR020578">
    <property type="entry name" value="Aminotrans_V_PyrdxlP_BS"/>
</dbReference>
<dbReference type="EC" id="2.8.1.7" evidence="8"/>
<dbReference type="RefSeq" id="WP_077311284.1">
    <property type="nucleotide sequence ID" value="NZ_AP024887.1"/>
</dbReference>
<dbReference type="GO" id="GO:0030170">
    <property type="term" value="F:pyridoxal phosphate binding"/>
    <property type="evidence" value="ECO:0007669"/>
    <property type="project" value="UniProtKB-UniRule"/>
</dbReference>
<sequence length="404" mass="44164">MTFDIDTVRAQFPFLAQEINGYPLTYLDSAATSQKPQVVIDTLANYYRFENANVHRGSHHMTAQATSRYEAARDTVAQWIGAAHADTIIWTRGTTEAINLVAYTYALKHLQAGDEIAICENEHHANIVPWQLIAQQTGANIIKIPVTAHGEFDWDYFQNVLTKRCKLVAVAHITNVTGARQPIEAIIHAAHDVGAKVMVDGAQGVVHETVDVTQLDVDFYAFSGHKLYAPNGIGVLYVKPDILPLMPVWQGGGKMVERVSFAGTSFAPAPSCFEAGTPNVAGAIGLAAAMTWLKQFDYQDIKQHIAHLHHTLYEGLVAIDDLYIIGHQPGSGIISFTMDGVHHHDIATLLDQQGIVVREGHHCAHPLMDALDISGTVRLSLSLYNNEADITRALAAIKKAADIL</sequence>
<proteinExistence type="inferred from homology"/>
<evidence type="ECO:0000313" key="11">
    <source>
        <dbReference type="Proteomes" id="UP000189475"/>
    </source>
</evidence>
<keyword evidence="5 8" id="KW-0663">Pyridoxal phosphate</keyword>
<evidence type="ECO:0000259" key="9">
    <source>
        <dbReference type="Pfam" id="PF00266"/>
    </source>
</evidence>
<feature type="domain" description="Aminotransferase class V" evidence="9">
    <location>
        <begin position="25"/>
        <end position="392"/>
    </location>
</feature>
<protein>
    <recommendedName>
        <fullName evidence="8">Cysteine desulfurase</fullName>
        <ecNumber evidence="8">2.8.1.7</ecNumber>
    </recommendedName>
</protein>
<dbReference type="PROSITE" id="PS00595">
    <property type="entry name" value="AA_TRANSFER_CLASS_5"/>
    <property type="match status" value="1"/>
</dbReference>
<dbReference type="EMBL" id="FUFT01000001">
    <property type="protein sequence ID" value="SJL82197.1"/>
    <property type="molecule type" value="Genomic_DNA"/>
</dbReference>
<evidence type="ECO:0000256" key="8">
    <source>
        <dbReference type="RuleBase" id="RU004506"/>
    </source>
</evidence>
<keyword evidence="11" id="KW-1185">Reference proteome</keyword>
<dbReference type="InterPro" id="IPR015421">
    <property type="entry name" value="PyrdxlP-dep_Trfase_major"/>
</dbReference>
<dbReference type="PANTHER" id="PTHR43586:SF8">
    <property type="entry name" value="CYSTEINE DESULFURASE 1, CHLOROPLASTIC"/>
    <property type="match status" value="1"/>
</dbReference>
<dbReference type="NCBIfam" id="TIGR01979">
    <property type="entry name" value="sufS"/>
    <property type="match status" value="1"/>
</dbReference>
<dbReference type="CDD" id="cd06453">
    <property type="entry name" value="SufS_like"/>
    <property type="match status" value="1"/>
</dbReference>
<dbReference type="InterPro" id="IPR015424">
    <property type="entry name" value="PyrdxlP-dep_Trfase"/>
</dbReference>
<comment type="function">
    <text evidence="2 8">Catalyzes the removal of elemental sulfur and selenium atoms from L-cysteine, L-cystine, L-selenocysteine, and L-selenocystine to produce L-alanine.</text>
</comment>
<reference evidence="10 11" key="1">
    <citation type="submission" date="2017-02" db="EMBL/GenBank/DDBJ databases">
        <authorList>
            <person name="Peterson S.W."/>
        </authorList>
    </citation>
    <scope>NUCLEOTIDE SEQUENCE [LARGE SCALE GENOMIC DNA]</scope>
    <source>
        <strain evidence="10 11">CECT 9027</strain>
    </source>
</reference>
<dbReference type="GO" id="GO:0031071">
    <property type="term" value="F:cysteine desulfurase activity"/>
    <property type="evidence" value="ECO:0007669"/>
    <property type="project" value="UniProtKB-UniRule"/>
</dbReference>
<evidence type="ECO:0000256" key="7">
    <source>
        <dbReference type="RuleBase" id="RU004504"/>
    </source>
</evidence>
<evidence type="ECO:0000256" key="6">
    <source>
        <dbReference type="ARBA" id="ARBA00050776"/>
    </source>
</evidence>
<dbReference type="Proteomes" id="UP000189475">
    <property type="component" value="Unassembled WGS sequence"/>
</dbReference>
<organism evidence="10 11">
    <name type="scientific">Vibrio palustris</name>
    <dbReference type="NCBI Taxonomy" id="1918946"/>
    <lineage>
        <taxon>Bacteria</taxon>
        <taxon>Pseudomonadati</taxon>
        <taxon>Pseudomonadota</taxon>
        <taxon>Gammaproteobacteria</taxon>
        <taxon>Vibrionales</taxon>
        <taxon>Vibrionaceae</taxon>
        <taxon>Vibrio</taxon>
    </lineage>
</organism>
<dbReference type="OrthoDB" id="9808002at2"/>
<dbReference type="Gene3D" id="3.40.640.10">
    <property type="entry name" value="Type I PLP-dependent aspartate aminotransferase-like (Major domain)"/>
    <property type="match status" value="1"/>
</dbReference>
<dbReference type="AlphaFoldDB" id="A0A1R4AZY3"/>
<comment type="cofactor">
    <cofactor evidence="1 7">
        <name>pyridoxal 5'-phosphate</name>
        <dbReference type="ChEBI" id="CHEBI:597326"/>
    </cofactor>
</comment>